<keyword evidence="2" id="KW-1185">Reference proteome</keyword>
<comment type="caution">
    <text evidence="1">The sequence shown here is derived from an EMBL/GenBank/DDBJ whole genome shotgun (WGS) entry which is preliminary data.</text>
</comment>
<accession>A0ABV0M820</accession>
<evidence type="ECO:0000313" key="2">
    <source>
        <dbReference type="Proteomes" id="UP001496627"/>
    </source>
</evidence>
<protein>
    <recommendedName>
        <fullName evidence="3">Type II toxin-antitoxin system RelE/ParE family toxin</fullName>
    </recommendedName>
</protein>
<sequence>MRVFKESWPISLTNPSPERQPSLEGMRRVAVPPYYLSQDEEIVVVGIRHAVRNPSSMPDQE</sequence>
<name>A0ABV0M820_9HYPH</name>
<dbReference type="RefSeq" id="WP_348864245.1">
    <property type="nucleotide sequence ID" value="NZ_JBEAAL010000023.1"/>
</dbReference>
<organism evidence="1 2">
    <name type="scientific">Neorhizobium phenanthreniclasticum</name>
    <dbReference type="NCBI Taxonomy" id="3157917"/>
    <lineage>
        <taxon>Bacteria</taxon>
        <taxon>Pseudomonadati</taxon>
        <taxon>Pseudomonadota</taxon>
        <taxon>Alphaproteobacteria</taxon>
        <taxon>Hyphomicrobiales</taxon>
        <taxon>Rhizobiaceae</taxon>
        <taxon>Rhizobium/Agrobacterium group</taxon>
        <taxon>Neorhizobium</taxon>
    </lineage>
</organism>
<evidence type="ECO:0000313" key="1">
    <source>
        <dbReference type="EMBL" id="MEQ1408024.1"/>
    </source>
</evidence>
<reference evidence="1 2" key="1">
    <citation type="submission" date="2024-05" db="EMBL/GenBank/DDBJ databases">
        <title>Neorhizobium sp. Rsf11, a plant growth promoting and heavy metal resistant PAH-degrader.</title>
        <authorList>
            <person name="Golubev S.N."/>
            <person name="Muratova A.Y."/>
            <person name="Markelova M.I."/>
        </authorList>
    </citation>
    <scope>NUCLEOTIDE SEQUENCE [LARGE SCALE GENOMIC DNA]</scope>
    <source>
        <strain evidence="1 2">Rsf11</strain>
    </source>
</reference>
<proteinExistence type="predicted"/>
<dbReference type="Proteomes" id="UP001496627">
    <property type="component" value="Unassembled WGS sequence"/>
</dbReference>
<dbReference type="EMBL" id="JBEAAL010000023">
    <property type="protein sequence ID" value="MEQ1408024.1"/>
    <property type="molecule type" value="Genomic_DNA"/>
</dbReference>
<evidence type="ECO:0008006" key="3">
    <source>
        <dbReference type="Google" id="ProtNLM"/>
    </source>
</evidence>
<gene>
    <name evidence="1" type="ORF">ABK249_24155</name>
</gene>